<name>A0A0K0EEU4_STRER</name>
<organism evidence="3">
    <name type="scientific">Strongyloides stercoralis</name>
    <name type="common">Threadworm</name>
    <dbReference type="NCBI Taxonomy" id="6248"/>
    <lineage>
        <taxon>Eukaryota</taxon>
        <taxon>Metazoa</taxon>
        <taxon>Ecdysozoa</taxon>
        <taxon>Nematoda</taxon>
        <taxon>Chromadorea</taxon>
        <taxon>Rhabditida</taxon>
        <taxon>Tylenchina</taxon>
        <taxon>Panagrolaimomorpha</taxon>
        <taxon>Strongyloidoidea</taxon>
        <taxon>Strongyloididae</taxon>
        <taxon>Strongyloides</taxon>
    </lineage>
</organism>
<dbReference type="WBParaSite" id="SSTP_0000800800.1">
    <property type="protein sequence ID" value="SSTP_0000800800.1"/>
    <property type="gene ID" value="SSTP_0000800800"/>
</dbReference>
<evidence type="ECO:0000313" key="2">
    <source>
        <dbReference type="Proteomes" id="UP000035681"/>
    </source>
</evidence>
<keyword evidence="1" id="KW-0472">Membrane</keyword>
<protein>
    <submittedName>
        <fullName evidence="4">Late endosomal/lysosomal adaptor and MAPK and MTOR activator 1</fullName>
    </submittedName>
    <submittedName>
        <fullName evidence="3">Ragulator complex protein LAMTOR1</fullName>
    </submittedName>
</protein>
<evidence type="ECO:0000313" key="3">
    <source>
        <dbReference type="WBParaSite" id="SSTP_0000800800.1"/>
    </source>
</evidence>
<keyword evidence="2" id="KW-1185">Reference proteome</keyword>
<reference evidence="3" key="1">
    <citation type="submission" date="2015-08" db="UniProtKB">
        <authorList>
            <consortium name="WormBaseParasite"/>
        </authorList>
    </citation>
    <scope>IDENTIFICATION</scope>
</reference>
<proteinExistence type="predicted"/>
<dbReference type="AlphaFoldDB" id="A0A0K0EEU4"/>
<dbReference type="Proteomes" id="UP000035681">
    <property type="component" value="Unplaced"/>
</dbReference>
<evidence type="ECO:0000256" key="1">
    <source>
        <dbReference type="SAM" id="Phobius"/>
    </source>
</evidence>
<dbReference type="WBParaSite" id="TCONS_00009762.p1">
    <property type="protein sequence ID" value="TCONS_00009762.p1"/>
    <property type="gene ID" value="XLOC_007516"/>
</dbReference>
<keyword evidence="1" id="KW-1133">Transmembrane helix</keyword>
<keyword evidence="1" id="KW-0812">Transmembrane</keyword>
<evidence type="ECO:0000313" key="4">
    <source>
        <dbReference type="WBParaSite" id="TCONS_00009762.p1"/>
    </source>
</evidence>
<feature type="transmembrane region" description="Helical" evidence="1">
    <location>
        <begin position="225"/>
        <end position="244"/>
    </location>
</feature>
<sequence>MTRSLCACCRFLRKDKPISNNQDLEAGVKGEIPNIIPIMLSTESCNLKIKNNNNNNNAKDNVIIINETIKCNNEMFHTARTAREDIVKDYKTMEQLVREIRLDHGIIDTPRLPTIDSTLIEASKINKVENMLSTTVLTVEDKLNETNSILHSKCFKNFTDVESGTSTPDISQISNTRQESGYESCTFEDISLSEGQINDIQMDKDDIVERKASFYGHISTIPQNFYIVISYIYFLFVSTIFKIVKKISG</sequence>
<accession>A0A0K0EEU4</accession>